<proteinExistence type="predicted"/>
<dbReference type="GO" id="GO:0004540">
    <property type="term" value="F:RNA nuclease activity"/>
    <property type="evidence" value="ECO:0007669"/>
    <property type="project" value="TreeGrafter"/>
</dbReference>
<comment type="caution">
    <text evidence="4">The sequence shown here is derived from an EMBL/GenBank/DDBJ whole genome shotgun (WGS) entry which is preliminary data.</text>
</comment>
<dbReference type="PANTHER" id="PTHR24141">
    <property type="entry name" value="2-5A-DEPENDENT RIBONUCLEASE"/>
    <property type="match status" value="1"/>
</dbReference>
<keyword evidence="1" id="KW-0677">Repeat</keyword>
<dbReference type="AlphaFoldDB" id="A0AAD4CYD0"/>
<evidence type="ECO:0000313" key="4">
    <source>
        <dbReference type="EMBL" id="KAF9894991.1"/>
    </source>
</evidence>
<keyword evidence="2 3" id="KW-0040">ANK repeat</keyword>
<dbReference type="InterPro" id="IPR036770">
    <property type="entry name" value="Ankyrin_rpt-contain_sf"/>
</dbReference>
<reference evidence="4" key="1">
    <citation type="journal article" date="2019" name="Beilstein J. Org. Chem.">
        <title>Nanangenines: drimane sesquiterpenoids as the dominant metabolite cohort of a novel Australian fungus, Aspergillus nanangensis.</title>
        <authorList>
            <person name="Lacey H.J."/>
            <person name="Gilchrist C.L.M."/>
            <person name="Crombie A."/>
            <person name="Kalaitzis J.A."/>
            <person name="Vuong D."/>
            <person name="Rutledge P.J."/>
            <person name="Turner P."/>
            <person name="Pitt J.I."/>
            <person name="Lacey E."/>
            <person name="Chooi Y.H."/>
            <person name="Piggott A.M."/>
        </authorList>
    </citation>
    <scope>NUCLEOTIDE SEQUENCE</scope>
    <source>
        <strain evidence="4">MST-FP2251</strain>
    </source>
</reference>
<accession>A0AAD4CYD0</accession>
<evidence type="ECO:0008006" key="6">
    <source>
        <dbReference type="Google" id="ProtNLM"/>
    </source>
</evidence>
<keyword evidence="5" id="KW-1185">Reference proteome</keyword>
<reference evidence="4" key="2">
    <citation type="submission" date="2020-02" db="EMBL/GenBank/DDBJ databases">
        <authorList>
            <person name="Gilchrist C.L.M."/>
            <person name="Chooi Y.-H."/>
        </authorList>
    </citation>
    <scope>NUCLEOTIDE SEQUENCE</scope>
    <source>
        <strain evidence="4">MST-FP2251</strain>
    </source>
</reference>
<gene>
    <name evidence="4" type="ORF">FE257_004615</name>
</gene>
<dbReference type="GO" id="GO:0006396">
    <property type="term" value="P:RNA processing"/>
    <property type="evidence" value="ECO:0007669"/>
    <property type="project" value="TreeGrafter"/>
</dbReference>
<dbReference type="Proteomes" id="UP001194746">
    <property type="component" value="Unassembled WGS sequence"/>
</dbReference>
<dbReference type="EMBL" id="VCAU01000002">
    <property type="protein sequence ID" value="KAF9894991.1"/>
    <property type="molecule type" value="Genomic_DNA"/>
</dbReference>
<evidence type="ECO:0000313" key="5">
    <source>
        <dbReference type="Proteomes" id="UP001194746"/>
    </source>
</evidence>
<dbReference type="Gene3D" id="1.25.40.20">
    <property type="entry name" value="Ankyrin repeat-containing domain"/>
    <property type="match status" value="2"/>
</dbReference>
<dbReference type="Pfam" id="PF00023">
    <property type="entry name" value="Ank"/>
    <property type="match status" value="1"/>
</dbReference>
<protein>
    <recommendedName>
        <fullName evidence="6">Ankyrin repeat-containing domain protein</fullName>
    </recommendedName>
</protein>
<feature type="repeat" description="ANK" evidence="3">
    <location>
        <begin position="190"/>
        <end position="223"/>
    </location>
</feature>
<dbReference type="InterPro" id="IPR002110">
    <property type="entry name" value="Ankyrin_rpt"/>
</dbReference>
<dbReference type="PANTHER" id="PTHR24141:SF1">
    <property type="entry name" value="2-5A-DEPENDENT RIBONUCLEASE"/>
    <property type="match status" value="1"/>
</dbReference>
<dbReference type="SUPFAM" id="SSF48403">
    <property type="entry name" value="Ankyrin repeat"/>
    <property type="match status" value="1"/>
</dbReference>
<organism evidence="4 5">
    <name type="scientific">Aspergillus nanangensis</name>
    <dbReference type="NCBI Taxonomy" id="2582783"/>
    <lineage>
        <taxon>Eukaryota</taxon>
        <taxon>Fungi</taxon>
        <taxon>Dikarya</taxon>
        <taxon>Ascomycota</taxon>
        <taxon>Pezizomycotina</taxon>
        <taxon>Eurotiomycetes</taxon>
        <taxon>Eurotiomycetidae</taxon>
        <taxon>Eurotiales</taxon>
        <taxon>Aspergillaceae</taxon>
        <taxon>Aspergillus</taxon>
        <taxon>Aspergillus subgen. Circumdati</taxon>
    </lineage>
</organism>
<dbReference type="PROSITE" id="PS50088">
    <property type="entry name" value="ANK_REPEAT"/>
    <property type="match status" value="2"/>
</dbReference>
<dbReference type="Pfam" id="PF12796">
    <property type="entry name" value="Ank_2"/>
    <property type="match status" value="3"/>
</dbReference>
<sequence>MTSPHLLPVEILLQIATYLPPQVQLSLLHAQASLATLFTNHHLLCRDPRGNTVLHLLAAQCDSADHITTQLIPRESINVDIPNNSGDTPLMQAACAGNETMARLLLDRTDVDPDHPNGRGITPLWNAAALGREAIVRLFLHHYVNLDATDSDCMSVLATAIEHGHESVAMLLLAEAENSGDLDASMEECRGRSPLSLAAEHGMAGVVEMLLARDDVDVNARDGGGMTPLLWATWLGKEAVARVLLLQGPRVCVNVEDVFCRTPLSYAAAAGSEEIVRLLLEREDIDPEMVDENRCTPLYHAQDHKRTRELFVQRGLTRLTVEKEEASEGEDE</sequence>
<evidence type="ECO:0000256" key="1">
    <source>
        <dbReference type="ARBA" id="ARBA00022737"/>
    </source>
</evidence>
<evidence type="ECO:0000256" key="3">
    <source>
        <dbReference type="PROSITE-ProRule" id="PRU00023"/>
    </source>
</evidence>
<feature type="repeat" description="ANK" evidence="3">
    <location>
        <begin position="119"/>
        <end position="151"/>
    </location>
</feature>
<dbReference type="SMART" id="SM00248">
    <property type="entry name" value="ANK"/>
    <property type="match status" value="7"/>
</dbReference>
<name>A0AAD4CYD0_ASPNN</name>
<evidence type="ECO:0000256" key="2">
    <source>
        <dbReference type="ARBA" id="ARBA00023043"/>
    </source>
</evidence>
<dbReference type="GO" id="GO:0003723">
    <property type="term" value="F:RNA binding"/>
    <property type="evidence" value="ECO:0007669"/>
    <property type="project" value="TreeGrafter"/>
</dbReference>